<proteinExistence type="predicted"/>
<dbReference type="InterPro" id="IPR043168">
    <property type="entry name" value="DegV_C"/>
</dbReference>
<organism evidence="3 4">
    <name type="scientific">Pseudolactococcus piscium</name>
    <dbReference type="NCBI Taxonomy" id="1364"/>
    <lineage>
        <taxon>Bacteria</taxon>
        <taxon>Bacillati</taxon>
        <taxon>Bacillota</taxon>
        <taxon>Bacilli</taxon>
        <taxon>Lactobacillales</taxon>
        <taxon>Streptococcaceae</taxon>
        <taxon>Pseudolactococcus</taxon>
    </lineage>
</organism>
<dbReference type="EMBL" id="JXJW01000013">
    <property type="protein sequence ID" value="PCS05976.1"/>
    <property type="molecule type" value="Genomic_DNA"/>
</dbReference>
<comment type="caution">
    <text evidence="3">The sequence shown here is derived from an EMBL/GenBank/DDBJ whole genome shotgun (WGS) entry which is preliminary data.</text>
</comment>
<dbReference type="Gene3D" id="2.20.28.50">
    <property type="entry name" value="degv family protein"/>
    <property type="match status" value="1"/>
</dbReference>
<dbReference type="Gene3D" id="3.30.1180.10">
    <property type="match status" value="1"/>
</dbReference>
<name>A0A2A5RXL4_9LACT</name>
<dbReference type="AlphaFoldDB" id="A0A2A5RXL4"/>
<dbReference type="InterPro" id="IPR050270">
    <property type="entry name" value="DegV_domain_contain"/>
</dbReference>
<reference evidence="3 4" key="1">
    <citation type="submission" date="2014-12" db="EMBL/GenBank/DDBJ databases">
        <title>Draft genome sequences of 10 type strains of Lactococcus.</title>
        <authorList>
            <person name="Sun Z."/>
            <person name="Zhong Z."/>
            <person name="Liu W."/>
            <person name="Zhang W."/>
            <person name="Zhang H."/>
        </authorList>
    </citation>
    <scope>NUCLEOTIDE SEQUENCE [LARGE SCALE GENOMIC DNA]</scope>
    <source>
        <strain evidence="3 4">DSM 6634</strain>
    </source>
</reference>
<sequence>MTMTYKIVTDSTTDLSESYISSHDIIMLGLTVTLADITYQTIGPNRLSSDFLLEKMAEGENPVTSQINAGQFLEVFKSVVLAGDDVLYIGFSSGLSGTLQSAKMARSMLLEEMPAAKITIFDTLAAASGEGYLVREAVQLRDQGKSVADLVDSLKEIAPRLRSWVMADDLFHLARGGRISKTAATVGTLVNIKPIIDVDPDGKLRQVGKIRGKKKAINLLIEKTLDGFDDRFPQVVIGYSGSRDLAESVKTRLLMSEVVQQVILTPLGPTIATHTGTGTLAIFSIGKIKRS</sequence>
<evidence type="ECO:0000313" key="3">
    <source>
        <dbReference type="EMBL" id="PCS05976.1"/>
    </source>
</evidence>
<evidence type="ECO:0000313" key="4">
    <source>
        <dbReference type="Proteomes" id="UP000218282"/>
    </source>
</evidence>
<dbReference type="InterPro" id="IPR003797">
    <property type="entry name" value="DegV"/>
</dbReference>
<dbReference type="Pfam" id="PF02645">
    <property type="entry name" value="DegV"/>
    <property type="match status" value="1"/>
</dbReference>
<gene>
    <name evidence="3" type="ORF">RU86_GL000481</name>
</gene>
<protein>
    <recommendedName>
        <fullName evidence="5">DegV family protein</fullName>
    </recommendedName>
</protein>
<dbReference type="PROSITE" id="PS51482">
    <property type="entry name" value="DEGV"/>
    <property type="match status" value="1"/>
</dbReference>
<evidence type="ECO:0000256" key="1">
    <source>
        <dbReference type="ARBA" id="ARBA00003238"/>
    </source>
</evidence>
<accession>A0A2A5RXL4</accession>
<keyword evidence="2" id="KW-0446">Lipid-binding</keyword>
<dbReference type="PANTHER" id="PTHR33434:SF3">
    <property type="entry name" value="DEGV DOMAIN-CONTAINING PROTEIN YITS"/>
    <property type="match status" value="1"/>
</dbReference>
<keyword evidence="4" id="KW-1185">Reference proteome</keyword>
<evidence type="ECO:0000256" key="2">
    <source>
        <dbReference type="ARBA" id="ARBA00023121"/>
    </source>
</evidence>
<comment type="function">
    <text evidence="1">May bind long-chain fatty acids, such as palmitate, and may play a role in lipid transport or fatty acid metabolism.</text>
</comment>
<dbReference type="Proteomes" id="UP000218282">
    <property type="component" value="Unassembled WGS sequence"/>
</dbReference>
<dbReference type="SUPFAM" id="SSF82549">
    <property type="entry name" value="DAK1/DegV-like"/>
    <property type="match status" value="1"/>
</dbReference>
<dbReference type="Gene3D" id="3.40.50.10440">
    <property type="entry name" value="Dihydroxyacetone kinase, domain 1"/>
    <property type="match status" value="1"/>
</dbReference>
<dbReference type="NCBIfam" id="TIGR00762">
    <property type="entry name" value="DegV"/>
    <property type="match status" value="1"/>
</dbReference>
<evidence type="ECO:0008006" key="5">
    <source>
        <dbReference type="Google" id="ProtNLM"/>
    </source>
</evidence>
<dbReference type="GO" id="GO:0008289">
    <property type="term" value="F:lipid binding"/>
    <property type="evidence" value="ECO:0007669"/>
    <property type="project" value="UniProtKB-KW"/>
</dbReference>
<dbReference type="PANTHER" id="PTHR33434">
    <property type="entry name" value="DEGV DOMAIN-CONTAINING PROTEIN DR_1986-RELATED"/>
    <property type="match status" value="1"/>
</dbReference>